<gene>
    <name evidence="1" type="ORF">ELS83_02610</name>
</gene>
<sequence length="147" mass="16467">MITKKEKAIESFKSGMNCAQSVLLAYSDQYKFDDNLAFQISSGFGGGMGRLQKTCGAVTGAFMLIGIHNCEKNSNHSLQTDNNRSMIQEFNRRFTQTYESLECKDIIKCDLNTEEGQKYCKENNTKETICAKCISDSIEIVDSLINS</sequence>
<keyword evidence="2" id="KW-1185">Reference proteome</keyword>
<dbReference type="InterPro" id="IPR010181">
    <property type="entry name" value="CGCAxxGCC_motif"/>
</dbReference>
<proteinExistence type="predicted"/>
<organism evidence="1 2">
    <name type="scientific">Marinifilum caeruleilacunae</name>
    <dbReference type="NCBI Taxonomy" id="2499076"/>
    <lineage>
        <taxon>Bacteria</taxon>
        <taxon>Pseudomonadati</taxon>
        <taxon>Bacteroidota</taxon>
        <taxon>Bacteroidia</taxon>
        <taxon>Marinilabiliales</taxon>
        <taxon>Marinifilaceae</taxon>
    </lineage>
</organism>
<dbReference type="EMBL" id="RZNH01000002">
    <property type="protein sequence ID" value="NOU58695.1"/>
    <property type="molecule type" value="Genomic_DNA"/>
</dbReference>
<name>A0ABX1WRI3_9BACT</name>
<dbReference type="NCBIfam" id="TIGR01909">
    <property type="entry name" value="C_GCAxxG_C_C"/>
    <property type="match status" value="1"/>
</dbReference>
<protein>
    <submittedName>
        <fullName evidence="1">C_GCAxxG_C_C family protein</fullName>
    </submittedName>
</protein>
<reference evidence="1 2" key="1">
    <citation type="submission" date="2018-12" db="EMBL/GenBank/DDBJ databases">
        <title>Marinifilum JC070 sp. nov., a marine bacterium isolated from Yongle Blue Hole in the South China Sea.</title>
        <authorList>
            <person name="Fu T."/>
        </authorList>
    </citation>
    <scope>NUCLEOTIDE SEQUENCE [LARGE SCALE GENOMIC DNA]</scope>
    <source>
        <strain evidence="1 2">JC070</strain>
    </source>
</reference>
<evidence type="ECO:0000313" key="2">
    <source>
        <dbReference type="Proteomes" id="UP000732105"/>
    </source>
</evidence>
<dbReference type="Pfam" id="PF09719">
    <property type="entry name" value="C_GCAxxG_C_C"/>
    <property type="match status" value="1"/>
</dbReference>
<dbReference type="Proteomes" id="UP000732105">
    <property type="component" value="Unassembled WGS sequence"/>
</dbReference>
<dbReference type="RefSeq" id="WP_171593961.1">
    <property type="nucleotide sequence ID" value="NZ_RZNH01000002.1"/>
</dbReference>
<accession>A0ABX1WRI3</accession>
<evidence type="ECO:0000313" key="1">
    <source>
        <dbReference type="EMBL" id="NOU58695.1"/>
    </source>
</evidence>
<comment type="caution">
    <text evidence="1">The sequence shown here is derived from an EMBL/GenBank/DDBJ whole genome shotgun (WGS) entry which is preliminary data.</text>
</comment>